<dbReference type="PANTHER" id="PTHR43567:SF1">
    <property type="entry name" value="FLAVOREDOXIN"/>
    <property type="match status" value="1"/>
</dbReference>
<dbReference type="InterPro" id="IPR012349">
    <property type="entry name" value="Split_barrel_FMN-bd"/>
</dbReference>
<dbReference type="GO" id="GO:0016646">
    <property type="term" value="F:oxidoreductase activity, acting on the CH-NH group of donors, NAD or NADP as acceptor"/>
    <property type="evidence" value="ECO:0007669"/>
    <property type="project" value="UniProtKB-ARBA"/>
</dbReference>
<dbReference type="InterPro" id="IPR052174">
    <property type="entry name" value="Flavoredoxin"/>
</dbReference>
<organism evidence="5 6">
    <name type="scientific">Azospira restricta</name>
    <dbReference type="NCBI Taxonomy" id="404405"/>
    <lineage>
        <taxon>Bacteria</taxon>
        <taxon>Pseudomonadati</taxon>
        <taxon>Pseudomonadota</taxon>
        <taxon>Betaproteobacteria</taxon>
        <taxon>Rhodocyclales</taxon>
        <taxon>Rhodocyclaceae</taxon>
        <taxon>Azospira</taxon>
    </lineage>
</organism>
<dbReference type="PANTHER" id="PTHR43567">
    <property type="entry name" value="FLAVOREDOXIN-RELATED-RELATED"/>
    <property type="match status" value="1"/>
</dbReference>
<dbReference type="AlphaFoldDB" id="A0A974Y3V1"/>
<name>A0A974Y3V1_9RHOO</name>
<dbReference type="KEGG" id="ares:IWH25_01695"/>
<evidence type="ECO:0000256" key="3">
    <source>
        <dbReference type="ARBA" id="ARBA00038054"/>
    </source>
</evidence>
<comment type="cofactor">
    <cofactor evidence="1">
        <name>FMN</name>
        <dbReference type="ChEBI" id="CHEBI:58210"/>
    </cofactor>
</comment>
<sequence>MTLAAVDLPRAYRLLNHGPVTLVSSAHAGRRNLMAAAWTMPLDFDPPKVAVVVDRSTFTRELIAASGSFVLNVPCRAQAATVLAVGSCSGRDPECRGDKFAHFGLATRPAAQVEAPLLAGCVGWLECRVLPEAHNELRYDLFLAEVVAAWADPAVFADGRWHFERAPDDRRTLHYVAGGAFYTTGEGLEIGGAE</sequence>
<dbReference type="SMART" id="SM00903">
    <property type="entry name" value="Flavin_Reduct"/>
    <property type="match status" value="1"/>
</dbReference>
<evidence type="ECO:0000256" key="2">
    <source>
        <dbReference type="ARBA" id="ARBA00022630"/>
    </source>
</evidence>
<feature type="domain" description="Flavin reductase like" evidence="4">
    <location>
        <begin position="13"/>
        <end position="163"/>
    </location>
</feature>
<protein>
    <submittedName>
        <fullName evidence="5">Flavin reductase family protein</fullName>
    </submittedName>
</protein>
<evidence type="ECO:0000256" key="1">
    <source>
        <dbReference type="ARBA" id="ARBA00001917"/>
    </source>
</evidence>
<comment type="similarity">
    <text evidence="3">Belongs to the flavoredoxin family.</text>
</comment>
<evidence type="ECO:0000313" key="6">
    <source>
        <dbReference type="Proteomes" id="UP000663444"/>
    </source>
</evidence>
<gene>
    <name evidence="5" type="ORF">IWH25_01695</name>
</gene>
<keyword evidence="2" id="KW-0285">Flavoprotein</keyword>
<dbReference type="Proteomes" id="UP000663444">
    <property type="component" value="Chromosome"/>
</dbReference>
<dbReference type="RefSeq" id="WP_203387632.1">
    <property type="nucleotide sequence ID" value="NZ_CP064781.1"/>
</dbReference>
<evidence type="ECO:0000313" key="5">
    <source>
        <dbReference type="EMBL" id="QRJ64095.1"/>
    </source>
</evidence>
<dbReference type="Pfam" id="PF01613">
    <property type="entry name" value="Flavin_Reduct"/>
    <property type="match status" value="1"/>
</dbReference>
<keyword evidence="6" id="KW-1185">Reference proteome</keyword>
<reference evidence="5" key="1">
    <citation type="submission" date="2020-11" db="EMBL/GenBank/DDBJ databases">
        <title>Azospira restricta DSM 18626 genome sequence.</title>
        <authorList>
            <person name="Moe W.M."/>
        </authorList>
    </citation>
    <scope>NUCLEOTIDE SEQUENCE</scope>
    <source>
        <strain evidence="5">DSM 18626</strain>
    </source>
</reference>
<dbReference type="SUPFAM" id="SSF50475">
    <property type="entry name" value="FMN-binding split barrel"/>
    <property type="match status" value="1"/>
</dbReference>
<evidence type="ECO:0000259" key="4">
    <source>
        <dbReference type="SMART" id="SM00903"/>
    </source>
</evidence>
<dbReference type="EMBL" id="CP064781">
    <property type="protein sequence ID" value="QRJ64095.1"/>
    <property type="molecule type" value="Genomic_DNA"/>
</dbReference>
<dbReference type="Gene3D" id="2.30.110.10">
    <property type="entry name" value="Electron Transport, Fmn-binding Protein, Chain A"/>
    <property type="match status" value="1"/>
</dbReference>
<accession>A0A974Y3V1</accession>
<dbReference type="InterPro" id="IPR002563">
    <property type="entry name" value="Flavin_Rdtase-like_dom"/>
</dbReference>
<dbReference type="GO" id="GO:0010181">
    <property type="term" value="F:FMN binding"/>
    <property type="evidence" value="ECO:0007669"/>
    <property type="project" value="InterPro"/>
</dbReference>
<proteinExistence type="inferred from homology"/>